<keyword evidence="9 11" id="KW-0472">Membrane</keyword>
<feature type="non-terminal residue" evidence="12">
    <location>
        <position position="1"/>
    </location>
</feature>
<gene>
    <name evidence="12" type="ORF">BCV70DRAFT_149276</name>
</gene>
<keyword evidence="5 11" id="KW-0812">Transmembrane</keyword>
<keyword evidence="8" id="KW-0333">Golgi apparatus</keyword>
<feature type="compositionally biased region" description="Low complexity" evidence="10">
    <location>
        <begin position="27"/>
        <end position="43"/>
    </location>
</feature>
<comment type="subcellular location">
    <subcellularLocation>
        <location evidence="1">Golgi apparatus membrane</location>
        <topology evidence="1">Single-pass type II membrane protein</topology>
    </subcellularLocation>
</comment>
<feature type="non-terminal residue" evidence="12">
    <location>
        <position position="715"/>
    </location>
</feature>
<evidence type="ECO:0000256" key="10">
    <source>
        <dbReference type="SAM" id="MobiDB-lite"/>
    </source>
</evidence>
<evidence type="ECO:0000256" key="7">
    <source>
        <dbReference type="ARBA" id="ARBA00022989"/>
    </source>
</evidence>
<accession>A0A317XTV3</accession>
<evidence type="ECO:0000313" key="12">
    <source>
        <dbReference type="EMBL" id="PWZ01348.1"/>
    </source>
</evidence>
<comment type="similarity">
    <text evidence="2">Belongs to the glycosyltransferase 31 family.</text>
</comment>
<evidence type="ECO:0000256" key="6">
    <source>
        <dbReference type="ARBA" id="ARBA00022968"/>
    </source>
</evidence>
<keyword evidence="13" id="KW-1185">Reference proteome</keyword>
<evidence type="ECO:0000256" key="2">
    <source>
        <dbReference type="ARBA" id="ARBA00008661"/>
    </source>
</evidence>
<dbReference type="OrthoDB" id="2139606at2759"/>
<dbReference type="GO" id="GO:0016758">
    <property type="term" value="F:hexosyltransferase activity"/>
    <property type="evidence" value="ECO:0007669"/>
    <property type="project" value="InterPro"/>
</dbReference>
<dbReference type="InterPro" id="IPR002659">
    <property type="entry name" value="Glyco_trans_31"/>
</dbReference>
<name>A0A317XTV3_9BASI</name>
<feature type="region of interest" description="Disordered" evidence="10">
    <location>
        <begin position="1"/>
        <end position="56"/>
    </location>
</feature>
<evidence type="ECO:0000256" key="5">
    <source>
        <dbReference type="ARBA" id="ARBA00022692"/>
    </source>
</evidence>
<keyword evidence="4" id="KW-0808">Transferase</keyword>
<dbReference type="Proteomes" id="UP000246740">
    <property type="component" value="Unassembled WGS sequence"/>
</dbReference>
<proteinExistence type="inferred from homology"/>
<dbReference type="Gene3D" id="3.90.550.50">
    <property type="match status" value="1"/>
</dbReference>
<dbReference type="EMBL" id="KZ819190">
    <property type="protein sequence ID" value="PWZ01348.1"/>
    <property type="molecule type" value="Genomic_DNA"/>
</dbReference>
<evidence type="ECO:0000256" key="1">
    <source>
        <dbReference type="ARBA" id="ARBA00004323"/>
    </source>
</evidence>
<evidence type="ECO:0000256" key="3">
    <source>
        <dbReference type="ARBA" id="ARBA00022676"/>
    </source>
</evidence>
<evidence type="ECO:0000313" key="13">
    <source>
        <dbReference type="Proteomes" id="UP000246740"/>
    </source>
</evidence>
<sequence>SGSRSRSIKKPKWSRSSSKSDKALFTAASPSSSSSSASSSASSDVRIRPRRGGSSWSQPLRMAASFLSKLFRSVFGPIHPVTIVVALVLIASFVASVTKLIVYILNPDKEPLPWRTYCQQQPAFPHAYADALAPVDVFVGVFSIDSAYERRHLIRSTYAVHTVPVDPVTGTPTSNVQVKFIIGRPRKAHARRVALEMETFNDLIILDMEENMNRGKTHAFFRWAAENATVPFLRPIDVDPSSPDAFLDDSAVFGAGIRGNGYAQTREIVGGTAEHPQRYQVSWKKADYVVKADDDAYIILEELERHLRVAPRQMTYWGYLIRNWFMGGECYALSNDLVQYVATSDNVLHYVKGKEDKKVAQWINLHPNRSSIHWVSEHCWIYDHPKAGTAYSHGFLFPDYVEKIKLEGRRGLTDQEIARRGGEHRAKSYSTVTRWHLPYAEPRTDLTIEEEVEALVEGGGRWAGSWVRGEEGNETQVWVPWEQIVYESNDERLRPPSLTNLGTHPSLAEEVGNDPASGLTIRRQKASAGQSSAMRKRDIPFLGHLPSVPGFDFGSGGVSRTAAEERRRSFSDAAKQPRLIPLPTHKDGNGEADELRRRRYLGRRFGGTVVVHYLKKSEWFYEAALAFSGRHRFWADGAGGTGSEWRMHGSPLVRHEDGHVSEGRSQPRPDMEMAYLQQARIQAQANAAHAQAIAARMGSFTKNKPVNPAAAGAAP</sequence>
<evidence type="ECO:0000256" key="4">
    <source>
        <dbReference type="ARBA" id="ARBA00022679"/>
    </source>
</evidence>
<evidence type="ECO:0000256" key="11">
    <source>
        <dbReference type="SAM" id="Phobius"/>
    </source>
</evidence>
<evidence type="ECO:0000256" key="9">
    <source>
        <dbReference type="ARBA" id="ARBA00023136"/>
    </source>
</evidence>
<reference evidence="12 13" key="1">
    <citation type="journal article" date="2018" name="Mol. Biol. Evol.">
        <title>Broad Genomic Sampling Reveals a Smut Pathogenic Ancestry of the Fungal Clade Ustilaginomycotina.</title>
        <authorList>
            <person name="Kijpornyongpan T."/>
            <person name="Mondo S.J."/>
            <person name="Barry K."/>
            <person name="Sandor L."/>
            <person name="Lee J."/>
            <person name="Lipzen A."/>
            <person name="Pangilinan J."/>
            <person name="LaButti K."/>
            <person name="Hainaut M."/>
            <person name="Henrissat B."/>
            <person name="Grigoriev I.V."/>
            <person name="Spatafora J.W."/>
            <person name="Aime M.C."/>
        </authorList>
    </citation>
    <scope>NUCLEOTIDE SEQUENCE [LARGE SCALE GENOMIC DNA]</scope>
    <source>
        <strain evidence="12 13">MCA 3645</strain>
    </source>
</reference>
<dbReference type="PANTHER" id="PTHR11214">
    <property type="entry name" value="BETA-1,3-N-ACETYLGLUCOSAMINYLTRANSFERASE"/>
    <property type="match status" value="1"/>
</dbReference>
<organism evidence="12 13">
    <name type="scientific">Testicularia cyperi</name>
    <dbReference type="NCBI Taxonomy" id="1882483"/>
    <lineage>
        <taxon>Eukaryota</taxon>
        <taxon>Fungi</taxon>
        <taxon>Dikarya</taxon>
        <taxon>Basidiomycota</taxon>
        <taxon>Ustilaginomycotina</taxon>
        <taxon>Ustilaginomycetes</taxon>
        <taxon>Ustilaginales</taxon>
        <taxon>Anthracoideaceae</taxon>
        <taxon>Testicularia</taxon>
    </lineage>
</organism>
<dbReference type="AlphaFoldDB" id="A0A317XTV3"/>
<feature type="transmembrane region" description="Helical" evidence="11">
    <location>
        <begin position="78"/>
        <end position="105"/>
    </location>
</feature>
<feature type="compositionally biased region" description="Basic residues" evidence="10">
    <location>
        <begin position="1"/>
        <end position="13"/>
    </location>
</feature>
<dbReference type="PANTHER" id="PTHR11214:SF333">
    <property type="entry name" value="GLYCOSYLTRANSFERASE FAMILY 31 PROTEIN"/>
    <property type="match status" value="1"/>
</dbReference>
<dbReference type="InParanoid" id="A0A317XTV3"/>
<keyword evidence="3" id="KW-0328">Glycosyltransferase</keyword>
<dbReference type="GO" id="GO:0000139">
    <property type="term" value="C:Golgi membrane"/>
    <property type="evidence" value="ECO:0007669"/>
    <property type="project" value="UniProtKB-SubCell"/>
</dbReference>
<evidence type="ECO:0000256" key="8">
    <source>
        <dbReference type="ARBA" id="ARBA00023034"/>
    </source>
</evidence>
<protein>
    <recommendedName>
        <fullName evidence="14">Glycosyltransferase family 31 protein</fullName>
    </recommendedName>
</protein>
<dbReference type="GO" id="GO:0051072">
    <property type="term" value="P:4,6-pyruvylated galactose residue biosynthetic process"/>
    <property type="evidence" value="ECO:0007669"/>
    <property type="project" value="TreeGrafter"/>
</dbReference>
<keyword evidence="6" id="KW-0735">Signal-anchor</keyword>
<evidence type="ECO:0008006" key="14">
    <source>
        <dbReference type="Google" id="ProtNLM"/>
    </source>
</evidence>
<keyword evidence="7 11" id="KW-1133">Transmembrane helix</keyword>
<dbReference type="STRING" id="1882483.A0A317XTV3"/>